<evidence type="ECO:0000313" key="2">
    <source>
        <dbReference type="EnsemblPlants" id="KRH02462"/>
    </source>
</evidence>
<dbReference type="EnsemblPlants" id="KRH02462">
    <property type="protein sequence ID" value="KRH02462"/>
    <property type="gene ID" value="GLYMA_17G040100"/>
</dbReference>
<protein>
    <submittedName>
        <fullName evidence="1 2">Uncharacterized protein</fullName>
    </submittedName>
</protein>
<proteinExistence type="predicted"/>
<dbReference type="InParanoid" id="K7MJV3"/>
<dbReference type="EMBL" id="CM000850">
    <property type="protein sequence ID" value="KRH02462.1"/>
    <property type="molecule type" value="Genomic_DNA"/>
</dbReference>
<evidence type="ECO:0000313" key="1">
    <source>
        <dbReference type="EMBL" id="KRH02462.1"/>
    </source>
</evidence>
<evidence type="ECO:0000313" key="3">
    <source>
        <dbReference type="Proteomes" id="UP000008827"/>
    </source>
</evidence>
<accession>K7MJV3</accession>
<dbReference type="HOGENOM" id="CLU_3145502_0_0_1"/>
<reference evidence="2" key="2">
    <citation type="submission" date="2018-02" db="UniProtKB">
        <authorList>
            <consortium name="EnsemblPlants"/>
        </authorList>
    </citation>
    <scope>IDENTIFICATION</scope>
    <source>
        <strain evidence="2">Williams 82</strain>
    </source>
</reference>
<dbReference type="PaxDb" id="3847-GLYMA17G04440.1"/>
<dbReference type="Proteomes" id="UP000008827">
    <property type="component" value="Chromosome 17"/>
</dbReference>
<dbReference type="AlphaFoldDB" id="K7MJV3"/>
<name>K7MJV3_SOYBN</name>
<keyword evidence="3" id="KW-1185">Reference proteome</keyword>
<reference evidence="1 2" key="1">
    <citation type="journal article" date="2010" name="Nature">
        <title>Genome sequence of the palaeopolyploid soybean.</title>
        <authorList>
            <person name="Schmutz J."/>
            <person name="Cannon S.B."/>
            <person name="Schlueter J."/>
            <person name="Ma J."/>
            <person name="Mitros T."/>
            <person name="Nelson W."/>
            <person name="Hyten D.L."/>
            <person name="Song Q."/>
            <person name="Thelen J.J."/>
            <person name="Cheng J."/>
            <person name="Xu D."/>
            <person name="Hellsten U."/>
            <person name="May G.D."/>
            <person name="Yu Y."/>
            <person name="Sakurai T."/>
            <person name="Umezawa T."/>
            <person name="Bhattacharyya M.K."/>
            <person name="Sandhu D."/>
            <person name="Valliyodan B."/>
            <person name="Lindquist E."/>
            <person name="Peto M."/>
            <person name="Grant D."/>
            <person name="Shu S."/>
            <person name="Goodstein D."/>
            <person name="Barry K."/>
            <person name="Futrell-Griggs M."/>
            <person name="Abernathy B."/>
            <person name="Du J."/>
            <person name="Tian Z."/>
            <person name="Zhu L."/>
            <person name="Gill N."/>
            <person name="Joshi T."/>
            <person name="Libault M."/>
            <person name="Sethuraman A."/>
            <person name="Zhang X.-C."/>
            <person name="Shinozaki K."/>
            <person name="Nguyen H.T."/>
            <person name="Wing R.A."/>
            <person name="Cregan P."/>
            <person name="Specht J."/>
            <person name="Grimwood J."/>
            <person name="Rokhsar D."/>
            <person name="Stacey G."/>
            <person name="Shoemaker R.C."/>
            <person name="Jackson S.A."/>
        </authorList>
    </citation>
    <scope>NUCLEOTIDE SEQUENCE [LARGE SCALE GENOMIC DNA]</scope>
    <source>
        <strain evidence="2">cv. Williams 82</strain>
        <tissue evidence="1">Callus</tissue>
    </source>
</reference>
<organism evidence="2">
    <name type="scientific">Glycine max</name>
    <name type="common">Soybean</name>
    <name type="synonym">Glycine hispida</name>
    <dbReference type="NCBI Taxonomy" id="3847"/>
    <lineage>
        <taxon>Eukaryota</taxon>
        <taxon>Viridiplantae</taxon>
        <taxon>Streptophyta</taxon>
        <taxon>Embryophyta</taxon>
        <taxon>Tracheophyta</taxon>
        <taxon>Spermatophyta</taxon>
        <taxon>Magnoliopsida</taxon>
        <taxon>eudicotyledons</taxon>
        <taxon>Gunneridae</taxon>
        <taxon>Pentapetalae</taxon>
        <taxon>rosids</taxon>
        <taxon>fabids</taxon>
        <taxon>Fabales</taxon>
        <taxon>Fabaceae</taxon>
        <taxon>Papilionoideae</taxon>
        <taxon>50 kb inversion clade</taxon>
        <taxon>NPAAA clade</taxon>
        <taxon>indigoferoid/millettioid clade</taxon>
        <taxon>Phaseoleae</taxon>
        <taxon>Glycine</taxon>
        <taxon>Glycine subgen. Soja</taxon>
    </lineage>
</organism>
<gene>
    <name evidence="1" type="ORF">GLYMA_17G040100</name>
</gene>
<sequence>MGLCFQSQKWTFFRAAPFPLLLLTQTSQKEKEKVKARLSPTLVCSCAVV</sequence>
<dbReference type="Gramene" id="KRH02462">
    <property type="protein sequence ID" value="KRH02462"/>
    <property type="gene ID" value="GLYMA_17G040100"/>
</dbReference>
<reference evidence="1" key="3">
    <citation type="submission" date="2018-07" db="EMBL/GenBank/DDBJ databases">
        <title>WGS assembly of Glycine max.</title>
        <authorList>
            <person name="Schmutz J."/>
            <person name="Cannon S."/>
            <person name="Schlueter J."/>
            <person name="Ma J."/>
            <person name="Mitros T."/>
            <person name="Nelson W."/>
            <person name="Hyten D."/>
            <person name="Song Q."/>
            <person name="Thelen J."/>
            <person name="Cheng J."/>
            <person name="Xu D."/>
            <person name="Hellsten U."/>
            <person name="May G."/>
            <person name="Yu Y."/>
            <person name="Sakurai T."/>
            <person name="Umezawa T."/>
            <person name="Bhattacharyya M."/>
            <person name="Sandhu D."/>
            <person name="Valliyodan B."/>
            <person name="Lindquist E."/>
            <person name="Peto M."/>
            <person name="Grant D."/>
            <person name="Shu S."/>
            <person name="Goodstein D."/>
            <person name="Barry K."/>
            <person name="Futrell-Griggs M."/>
            <person name="Abernathy B."/>
            <person name="Du J."/>
            <person name="Tian Z."/>
            <person name="Zhu L."/>
            <person name="Gill N."/>
            <person name="Joshi T."/>
            <person name="Libault M."/>
            <person name="Sethuraman A."/>
            <person name="Zhang X."/>
            <person name="Shinozaki K."/>
            <person name="Nguyen H."/>
            <person name="Wing R."/>
            <person name="Cregan P."/>
            <person name="Specht J."/>
            <person name="Grimwood J."/>
            <person name="Rokhsar D."/>
            <person name="Stacey G."/>
            <person name="Shoemaker R."/>
            <person name="Jackson S."/>
        </authorList>
    </citation>
    <scope>NUCLEOTIDE SEQUENCE</scope>
    <source>
        <tissue evidence="1">Callus</tissue>
    </source>
</reference>